<dbReference type="KEGG" id="jre:108994762"/>
<feature type="compositionally biased region" description="Basic and acidic residues" evidence="1">
    <location>
        <begin position="205"/>
        <end position="214"/>
    </location>
</feature>
<feature type="compositionally biased region" description="Low complexity" evidence="1">
    <location>
        <begin position="60"/>
        <end position="76"/>
    </location>
</feature>
<dbReference type="FunCoup" id="A0A2I4F1V8">
    <property type="interactions" value="1397"/>
</dbReference>
<gene>
    <name evidence="3" type="primary">LOC108994762</name>
</gene>
<dbReference type="Proteomes" id="UP000235220">
    <property type="component" value="Chromosome 12"/>
</dbReference>
<reference evidence="3" key="1">
    <citation type="submission" date="2025-08" db="UniProtKB">
        <authorList>
            <consortium name="RefSeq"/>
        </authorList>
    </citation>
    <scope>IDENTIFICATION</scope>
    <source>
        <tissue evidence="3">Leaves</tissue>
    </source>
</reference>
<sequence>MMMEGIKGLGGEGRVCVGEEDIGDSMQCNDHAFRNNPGGICPFCLQEKLGKLVSSFSLPIRSSSSSSPSPSFKSDIGNGGAGSSSSSPSLSVRPTLTKVIYDAGSKDGHYHEYYRRRARILFLLAKKKIKKKKKVTTVASSDRAANMVFKRSKYTATPGRKQFSGADNGEHVSQRKSGGFWSFLYSSSSTTTTASSSSKSGASKSMDKSFRDGSKITTLKADEATNGSVGKHKKKKRPGSSLGEKSDIAEDDDDDDGSNRQANASASSFERKVWRSRFVGCGSRSFSGDLFERISAEFGDCTLRRVESQRAGKSKVSASAEIRSSSSSGHQQKCMKERVKCGGIFAGFMRI</sequence>
<dbReference type="AlphaFoldDB" id="A0A2I4F1V8"/>
<organism evidence="2 3">
    <name type="scientific">Juglans regia</name>
    <name type="common">English walnut</name>
    <dbReference type="NCBI Taxonomy" id="51240"/>
    <lineage>
        <taxon>Eukaryota</taxon>
        <taxon>Viridiplantae</taxon>
        <taxon>Streptophyta</taxon>
        <taxon>Embryophyta</taxon>
        <taxon>Tracheophyta</taxon>
        <taxon>Spermatophyta</taxon>
        <taxon>Magnoliopsida</taxon>
        <taxon>eudicotyledons</taxon>
        <taxon>Gunneridae</taxon>
        <taxon>Pentapetalae</taxon>
        <taxon>rosids</taxon>
        <taxon>fabids</taxon>
        <taxon>Fagales</taxon>
        <taxon>Juglandaceae</taxon>
        <taxon>Juglans</taxon>
    </lineage>
</organism>
<feature type="region of interest" description="Disordered" evidence="1">
    <location>
        <begin position="189"/>
        <end position="266"/>
    </location>
</feature>
<name>A0A2I4F1V8_JUGRE</name>
<evidence type="ECO:0000313" key="2">
    <source>
        <dbReference type="Proteomes" id="UP000235220"/>
    </source>
</evidence>
<dbReference type="PANTHER" id="PTHR34460:SF2">
    <property type="entry name" value="OS04G0405500 PROTEIN"/>
    <property type="match status" value="1"/>
</dbReference>
<dbReference type="Gramene" id="Jr12_11040_p1">
    <property type="protein sequence ID" value="cds.Jr12_11040_p1"/>
    <property type="gene ID" value="Jr12_11040"/>
</dbReference>
<accession>A0A2I4F1V8</accession>
<protein>
    <submittedName>
        <fullName evidence="3">Uncharacterized protein LOC108994762</fullName>
    </submittedName>
</protein>
<evidence type="ECO:0000256" key="1">
    <source>
        <dbReference type="SAM" id="MobiDB-lite"/>
    </source>
</evidence>
<dbReference type="PANTHER" id="PTHR34460">
    <property type="entry name" value="VITELLOGENIN-LIKE PROTEIN"/>
    <property type="match status" value="1"/>
</dbReference>
<dbReference type="STRING" id="51240.A0A2I4F1V8"/>
<keyword evidence="2" id="KW-1185">Reference proteome</keyword>
<dbReference type="OrthoDB" id="1693686at2759"/>
<dbReference type="RefSeq" id="XP_018825629.1">
    <property type="nucleotide sequence ID" value="XM_018970084.2"/>
</dbReference>
<proteinExistence type="predicted"/>
<dbReference type="GeneID" id="108994762"/>
<feature type="compositionally biased region" description="Low complexity" evidence="1">
    <location>
        <begin position="189"/>
        <end position="204"/>
    </location>
</feature>
<feature type="region of interest" description="Disordered" evidence="1">
    <location>
        <begin position="60"/>
        <end position="91"/>
    </location>
</feature>
<evidence type="ECO:0000313" key="3">
    <source>
        <dbReference type="RefSeq" id="XP_018825629.1"/>
    </source>
</evidence>